<evidence type="ECO:0000313" key="1">
    <source>
        <dbReference type="EMBL" id="KAK4007396.1"/>
    </source>
</evidence>
<dbReference type="Proteomes" id="UP001234178">
    <property type="component" value="Unassembled WGS sequence"/>
</dbReference>
<protein>
    <submittedName>
        <fullName evidence="1">Uncharacterized protein</fullName>
    </submittedName>
</protein>
<dbReference type="EMBL" id="JAOYFB010000002">
    <property type="protein sequence ID" value="KAK4007396.1"/>
    <property type="molecule type" value="Genomic_DNA"/>
</dbReference>
<name>A0ABQ9Z3C9_9CRUS</name>
<reference evidence="1 2" key="1">
    <citation type="journal article" date="2023" name="Nucleic Acids Res.">
        <title>The hologenome of Daphnia magna reveals possible DNA methylation and microbiome-mediated evolution of the host genome.</title>
        <authorList>
            <person name="Chaturvedi A."/>
            <person name="Li X."/>
            <person name="Dhandapani V."/>
            <person name="Marshall H."/>
            <person name="Kissane S."/>
            <person name="Cuenca-Cambronero M."/>
            <person name="Asole G."/>
            <person name="Calvet F."/>
            <person name="Ruiz-Romero M."/>
            <person name="Marangio P."/>
            <person name="Guigo R."/>
            <person name="Rago D."/>
            <person name="Mirbahai L."/>
            <person name="Eastwood N."/>
            <person name="Colbourne J.K."/>
            <person name="Zhou J."/>
            <person name="Mallon E."/>
            <person name="Orsini L."/>
        </authorList>
    </citation>
    <scope>NUCLEOTIDE SEQUENCE [LARGE SCALE GENOMIC DNA]</scope>
    <source>
        <strain evidence="1">LRV0_1</strain>
    </source>
</reference>
<accession>A0ABQ9Z3C9</accession>
<organism evidence="1 2">
    <name type="scientific">Daphnia magna</name>
    <dbReference type="NCBI Taxonomy" id="35525"/>
    <lineage>
        <taxon>Eukaryota</taxon>
        <taxon>Metazoa</taxon>
        <taxon>Ecdysozoa</taxon>
        <taxon>Arthropoda</taxon>
        <taxon>Crustacea</taxon>
        <taxon>Branchiopoda</taxon>
        <taxon>Diplostraca</taxon>
        <taxon>Cladocera</taxon>
        <taxon>Anomopoda</taxon>
        <taxon>Daphniidae</taxon>
        <taxon>Daphnia</taxon>
    </lineage>
</organism>
<keyword evidence="2" id="KW-1185">Reference proteome</keyword>
<gene>
    <name evidence="1" type="ORF">OUZ56_012553</name>
</gene>
<sequence length="157" mass="17001">MVFWDWDTIFIGSIVSHAEVEPISIIDSDETNTCVEASMPSTCGSSPLSESKYIEGLTNGNKEASTSVEASILMDESMDLRLTRKALAIYNPARGGSTASDTIADGAGPLADKELPVGSHIRTYMNLSYSVFKPQLRQEDMRGKAGKIQSLELDLAH</sequence>
<evidence type="ECO:0000313" key="2">
    <source>
        <dbReference type="Proteomes" id="UP001234178"/>
    </source>
</evidence>
<proteinExistence type="predicted"/>
<comment type="caution">
    <text evidence="1">The sequence shown here is derived from an EMBL/GenBank/DDBJ whole genome shotgun (WGS) entry which is preliminary data.</text>
</comment>